<keyword evidence="2" id="KW-1185">Reference proteome</keyword>
<dbReference type="OrthoDB" id="26305at2157"/>
<organism evidence="1 2">
    <name type="scientific">Methanoregula boonei (strain DSM 21154 / JCM 14090 / 6A8)</name>
    <dbReference type="NCBI Taxonomy" id="456442"/>
    <lineage>
        <taxon>Archaea</taxon>
        <taxon>Methanobacteriati</taxon>
        <taxon>Methanobacteriota</taxon>
        <taxon>Stenosarchaea group</taxon>
        <taxon>Methanomicrobia</taxon>
        <taxon>Methanomicrobiales</taxon>
        <taxon>Methanoregulaceae</taxon>
        <taxon>Methanoregula</taxon>
    </lineage>
</organism>
<dbReference type="HOGENOM" id="CLU_142653_2_0_2"/>
<name>A7I6G9_METB6</name>
<accession>A7I6G9</accession>
<dbReference type="PANTHER" id="PTHR16537">
    <property type="entry name" value="SJOEGREN SYNDROME/SCLERODERMA AUTOANTIGEN 1"/>
    <property type="match status" value="1"/>
</dbReference>
<sequence>MPERKDDDIMAEYLLKGGKMLEKSCPVCGCPLFEYKKKTLCVVCSEKEDAAKLAKAAATAPSAAPRAPHSHEHDAGCSCGGDHDAEPCSCEDEEGGMLAEEIAMTVHALCERINNEKDPNHILTLMSAIKTGTEALEILCRL</sequence>
<evidence type="ECO:0000313" key="1">
    <source>
        <dbReference type="EMBL" id="ABS55330.1"/>
    </source>
</evidence>
<gene>
    <name evidence="1" type="ordered locus">Mboo_0812</name>
</gene>
<evidence type="ECO:0000313" key="2">
    <source>
        <dbReference type="Proteomes" id="UP000002408"/>
    </source>
</evidence>
<proteinExistence type="predicted"/>
<dbReference type="PANTHER" id="PTHR16537:SF1">
    <property type="entry name" value="PROTEIN ZNRD2"/>
    <property type="match status" value="1"/>
</dbReference>
<dbReference type="KEGG" id="mbn:Mboo_0812"/>
<dbReference type="InterPro" id="IPR009563">
    <property type="entry name" value="SSSCA1"/>
</dbReference>
<dbReference type="Proteomes" id="UP000002408">
    <property type="component" value="Chromosome"/>
</dbReference>
<dbReference type="eggNOG" id="arCOG00578">
    <property type="taxonomic scope" value="Archaea"/>
</dbReference>
<dbReference type="AlphaFoldDB" id="A7I6G9"/>
<protein>
    <submittedName>
        <fullName evidence="1">Sjogrens syndrome scleroderma autoantigen 1</fullName>
    </submittedName>
</protein>
<dbReference type="GeneID" id="5411788"/>
<reference evidence="2" key="1">
    <citation type="journal article" date="2015" name="Microbiology">
        <title>Genome of Methanoregula boonei 6A8 reveals adaptations to oligotrophic peatland environments.</title>
        <authorList>
            <person name="Braeuer S."/>
            <person name="Cadillo-Quiroz H."/>
            <person name="Kyrpides N."/>
            <person name="Woyke T."/>
            <person name="Goodwin L."/>
            <person name="Detter C."/>
            <person name="Podell S."/>
            <person name="Yavitt J.B."/>
            <person name="Zinder S.H."/>
        </authorList>
    </citation>
    <scope>NUCLEOTIDE SEQUENCE [LARGE SCALE GENOMIC DNA]</scope>
    <source>
        <strain evidence="2">DSM 21154 / JCM 14090 / 6A8</strain>
    </source>
</reference>
<dbReference type="EMBL" id="CP000780">
    <property type="protein sequence ID" value="ABS55330.1"/>
    <property type="molecule type" value="Genomic_DNA"/>
</dbReference>
<dbReference type="Pfam" id="PF06677">
    <property type="entry name" value="Auto_anti-p27"/>
    <property type="match status" value="1"/>
</dbReference>
<dbReference type="RefSeq" id="WP_012106354.1">
    <property type="nucleotide sequence ID" value="NC_009712.1"/>
</dbReference>
<dbReference type="InterPro" id="IPR051888">
    <property type="entry name" value="UPF0148_domain"/>
</dbReference>